<comment type="caution">
    <text evidence="2">The sequence shown here is derived from an EMBL/GenBank/DDBJ whole genome shotgun (WGS) entry which is preliminary data.</text>
</comment>
<evidence type="ECO:0000256" key="1">
    <source>
        <dbReference type="SAM" id="SignalP"/>
    </source>
</evidence>
<dbReference type="Proteomes" id="UP000290809">
    <property type="component" value="Unassembled WGS sequence"/>
</dbReference>
<protein>
    <submittedName>
        <fullName evidence="2">Uncharacterized protein</fullName>
    </submittedName>
</protein>
<evidence type="ECO:0000313" key="2">
    <source>
        <dbReference type="EMBL" id="RTG82513.1"/>
    </source>
</evidence>
<dbReference type="EMBL" id="QMKO01002800">
    <property type="protein sequence ID" value="RTG82513.1"/>
    <property type="molecule type" value="Genomic_DNA"/>
</dbReference>
<proteinExistence type="predicted"/>
<evidence type="ECO:0000313" key="3">
    <source>
        <dbReference type="Proteomes" id="UP000290809"/>
    </source>
</evidence>
<sequence length="96" mass="10646">MIIKAIVLLCLTQYLMCEVAMMSTPASSNNQTDKANQVEIIMTDDVEDSAPDDSDKDFFDRVIVTIIMLLEYLFPVAMGSTGSFSTTMDSFISLMD</sequence>
<name>A0A430Q491_SCHBO</name>
<organism evidence="2 3">
    <name type="scientific">Schistosoma bovis</name>
    <name type="common">Blood fluke</name>
    <dbReference type="NCBI Taxonomy" id="6184"/>
    <lineage>
        <taxon>Eukaryota</taxon>
        <taxon>Metazoa</taxon>
        <taxon>Spiralia</taxon>
        <taxon>Lophotrochozoa</taxon>
        <taxon>Platyhelminthes</taxon>
        <taxon>Trematoda</taxon>
        <taxon>Digenea</taxon>
        <taxon>Strigeidida</taxon>
        <taxon>Schistosomatoidea</taxon>
        <taxon>Schistosomatidae</taxon>
        <taxon>Schistosoma</taxon>
    </lineage>
</organism>
<keyword evidence="1" id="KW-0732">Signal</keyword>
<dbReference type="AlphaFoldDB" id="A0A430Q491"/>
<feature type="signal peptide" evidence="1">
    <location>
        <begin position="1"/>
        <end position="17"/>
    </location>
</feature>
<accession>A0A430Q491</accession>
<keyword evidence="3" id="KW-1185">Reference proteome</keyword>
<gene>
    <name evidence="2" type="ORF">DC041_0005029</name>
</gene>
<feature type="chain" id="PRO_5019202421" evidence="1">
    <location>
        <begin position="18"/>
        <end position="96"/>
    </location>
</feature>
<reference evidence="2 3" key="1">
    <citation type="journal article" date="2019" name="PLoS Pathog.">
        <title>Genome sequence of the bovine parasite Schistosoma bovis Tanzania.</title>
        <authorList>
            <person name="Oey H."/>
            <person name="Zakrzewski M."/>
            <person name="Gobert G."/>
            <person name="Gravermann K."/>
            <person name="Stoye J."/>
            <person name="Jones M."/>
            <person name="Mcmanus D."/>
            <person name="Krause L."/>
        </authorList>
    </citation>
    <scope>NUCLEOTIDE SEQUENCE [LARGE SCALE GENOMIC DNA]</scope>
    <source>
        <strain evidence="2 3">TAN1997</strain>
    </source>
</reference>